<protein>
    <submittedName>
        <fullName evidence="4">Methyl-accepting chemotaxis protein</fullName>
    </submittedName>
</protein>
<dbReference type="PANTHER" id="PTHR32089:SF112">
    <property type="entry name" value="LYSOZYME-LIKE PROTEIN-RELATED"/>
    <property type="match status" value="1"/>
</dbReference>
<evidence type="ECO:0000259" key="3">
    <source>
        <dbReference type="PROSITE" id="PS50111"/>
    </source>
</evidence>
<evidence type="ECO:0000313" key="4">
    <source>
        <dbReference type="EMBL" id="MDT8903311.1"/>
    </source>
</evidence>
<sequence>MATAEEILAKLAYSLPLIQGAVHEETGVTLTNRDNFLLYKPGKTFDLKVPPNAPVKPGSGVYRAMHERRRIALRFDSSLYGVPYISVAVPVFDEGGAVVGAIAITQPVELEEKLKNMSAGLLDSISTLAATSEEISAQTQEIAASSQLLTNLARESQQRARQTDDVLALIRTIANQTNLLGLNAAIEAARVGEQGRGFGVVAEEIRKLAGTSTASVNNVSTIIDSLRKDSEESYRRMNEIQSSISQIAEAVGQIAATVQQITQSVAQLDKIAETMNCQE</sequence>
<feature type="domain" description="Methyl-accepting transducer" evidence="3">
    <location>
        <begin position="133"/>
        <end position="279"/>
    </location>
</feature>
<keyword evidence="1 2" id="KW-0807">Transducer</keyword>
<keyword evidence="5" id="KW-1185">Reference proteome</keyword>
<dbReference type="EMBL" id="JAUOZS010000001">
    <property type="protein sequence ID" value="MDT8903311.1"/>
    <property type="molecule type" value="Genomic_DNA"/>
</dbReference>
<accession>A0ABU3P2Q9</accession>
<dbReference type="InterPro" id="IPR004089">
    <property type="entry name" value="MCPsignal_dom"/>
</dbReference>
<comment type="caution">
    <text evidence="4">The sequence shown here is derived from an EMBL/GenBank/DDBJ whole genome shotgun (WGS) entry which is preliminary data.</text>
</comment>
<dbReference type="InterPro" id="IPR029151">
    <property type="entry name" value="Sensor-like_sf"/>
</dbReference>
<evidence type="ECO:0000256" key="1">
    <source>
        <dbReference type="ARBA" id="ARBA00023224"/>
    </source>
</evidence>
<dbReference type="PROSITE" id="PS50111">
    <property type="entry name" value="CHEMOTAXIS_TRANSDUC_2"/>
    <property type="match status" value="1"/>
</dbReference>
<dbReference type="PANTHER" id="PTHR32089">
    <property type="entry name" value="METHYL-ACCEPTING CHEMOTAXIS PROTEIN MCPB"/>
    <property type="match status" value="1"/>
</dbReference>
<dbReference type="RefSeq" id="WP_413781771.1">
    <property type="nucleotide sequence ID" value="NZ_JAUOZS010000001.1"/>
</dbReference>
<organism evidence="4 5">
    <name type="scientific">Anaeroselena agilis</name>
    <dbReference type="NCBI Taxonomy" id="3063788"/>
    <lineage>
        <taxon>Bacteria</taxon>
        <taxon>Bacillati</taxon>
        <taxon>Bacillota</taxon>
        <taxon>Negativicutes</taxon>
        <taxon>Acetonemataceae</taxon>
        <taxon>Anaeroselena</taxon>
    </lineage>
</organism>
<proteinExistence type="predicted"/>
<evidence type="ECO:0000313" key="5">
    <source>
        <dbReference type="Proteomes" id="UP001254848"/>
    </source>
</evidence>
<dbReference type="Pfam" id="PF00015">
    <property type="entry name" value="MCPsignal"/>
    <property type="match status" value="1"/>
</dbReference>
<dbReference type="SUPFAM" id="SSF58104">
    <property type="entry name" value="Methyl-accepting chemotaxis protein (MCP) signaling domain"/>
    <property type="match status" value="1"/>
</dbReference>
<dbReference type="SMART" id="SM00283">
    <property type="entry name" value="MA"/>
    <property type="match status" value="1"/>
</dbReference>
<name>A0ABU3P2Q9_9FIRM</name>
<dbReference type="Proteomes" id="UP001254848">
    <property type="component" value="Unassembled WGS sequence"/>
</dbReference>
<reference evidence="4 5" key="1">
    <citation type="submission" date="2023-07" db="EMBL/GenBank/DDBJ databases">
        <title>The novel representative of Negativicutes class, Anaeroselena agilis gen. nov. sp. nov.</title>
        <authorList>
            <person name="Prokofeva M.I."/>
            <person name="Elcheninov A.G."/>
            <person name="Klyukina A."/>
            <person name="Kublanov I.V."/>
            <person name="Frolov E.N."/>
            <person name="Podosokorskaya O.A."/>
        </authorList>
    </citation>
    <scope>NUCLEOTIDE SEQUENCE [LARGE SCALE GENOMIC DNA]</scope>
    <source>
        <strain evidence="4 5">4137-cl</strain>
    </source>
</reference>
<evidence type="ECO:0000256" key="2">
    <source>
        <dbReference type="PROSITE-ProRule" id="PRU00284"/>
    </source>
</evidence>
<dbReference type="SUPFAM" id="SSF103190">
    <property type="entry name" value="Sensory domain-like"/>
    <property type="match status" value="1"/>
</dbReference>
<dbReference type="Gene3D" id="1.10.287.950">
    <property type="entry name" value="Methyl-accepting chemotaxis protein"/>
    <property type="match status" value="1"/>
</dbReference>
<gene>
    <name evidence="4" type="ORF">Q4T40_18940</name>
</gene>